<keyword evidence="3" id="KW-1185">Reference proteome</keyword>
<dbReference type="InterPro" id="IPR029064">
    <property type="entry name" value="Ribosomal_eL30-like_sf"/>
</dbReference>
<gene>
    <name evidence="2" type="ORF">F6X38_01825</name>
</gene>
<evidence type="ECO:0000313" key="3">
    <source>
        <dbReference type="Proteomes" id="UP000432089"/>
    </source>
</evidence>
<dbReference type="NCBIfam" id="NF006622">
    <property type="entry name" value="PRK09190.1"/>
    <property type="match status" value="1"/>
</dbReference>
<dbReference type="Proteomes" id="UP000432089">
    <property type="component" value="Unassembled WGS sequence"/>
</dbReference>
<dbReference type="AlphaFoldDB" id="A0A7V7TY59"/>
<dbReference type="Gene3D" id="3.30.1230.10">
    <property type="entry name" value="YlxR-like"/>
    <property type="match status" value="1"/>
</dbReference>
<accession>A0A7V7TY59</accession>
<feature type="domain" description="YlxR" evidence="1">
    <location>
        <begin position="16"/>
        <end position="89"/>
    </location>
</feature>
<dbReference type="EMBL" id="VZDO01000001">
    <property type="protein sequence ID" value="KAB0682845.1"/>
    <property type="molecule type" value="Genomic_DNA"/>
</dbReference>
<dbReference type="SUPFAM" id="SSF64376">
    <property type="entry name" value="YlxR-like"/>
    <property type="match status" value="1"/>
</dbReference>
<proteinExistence type="predicted"/>
<protein>
    <submittedName>
        <fullName evidence="2">RNA-binding protein</fullName>
    </submittedName>
</protein>
<dbReference type="PANTHER" id="PTHR34215:SF1">
    <property type="entry name" value="YLXR DOMAIN-CONTAINING PROTEIN"/>
    <property type="match status" value="1"/>
</dbReference>
<comment type="caution">
    <text evidence="2">The sequence shown here is derived from an EMBL/GenBank/DDBJ whole genome shotgun (WGS) entry which is preliminary data.</text>
</comment>
<dbReference type="RefSeq" id="WP_150967817.1">
    <property type="nucleotide sequence ID" value="NZ_VZDO01000001.1"/>
</dbReference>
<dbReference type="Gene3D" id="3.30.1330.30">
    <property type="match status" value="1"/>
</dbReference>
<name>A0A7V7TY59_9HYPH</name>
<dbReference type="InterPro" id="IPR037465">
    <property type="entry name" value="YlxR"/>
</dbReference>
<dbReference type="InterPro" id="IPR007393">
    <property type="entry name" value="YlxR_dom"/>
</dbReference>
<reference evidence="2 3" key="1">
    <citation type="submission" date="2019-09" db="EMBL/GenBank/DDBJ databases">
        <title>YIM 132180 draft genome.</title>
        <authorList>
            <person name="Zhang K."/>
        </authorList>
    </citation>
    <scope>NUCLEOTIDE SEQUENCE [LARGE SCALE GENOMIC DNA]</scope>
    <source>
        <strain evidence="2 3">YIM 132180</strain>
    </source>
</reference>
<organism evidence="2 3">
    <name type="scientific">Plantimonas leprariae</name>
    <dbReference type="NCBI Taxonomy" id="2615207"/>
    <lineage>
        <taxon>Bacteria</taxon>
        <taxon>Pseudomonadati</taxon>
        <taxon>Pseudomonadota</taxon>
        <taxon>Alphaproteobacteria</taxon>
        <taxon>Hyphomicrobiales</taxon>
        <taxon>Aurantimonadaceae</taxon>
        <taxon>Plantimonas</taxon>
    </lineage>
</organism>
<evidence type="ECO:0000259" key="1">
    <source>
        <dbReference type="Pfam" id="PF04296"/>
    </source>
</evidence>
<dbReference type="SUPFAM" id="SSF55315">
    <property type="entry name" value="L30e-like"/>
    <property type="match status" value="1"/>
</dbReference>
<dbReference type="InterPro" id="IPR035931">
    <property type="entry name" value="YlxR-like_sf"/>
</dbReference>
<dbReference type="Pfam" id="PF04296">
    <property type="entry name" value="YlxR"/>
    <property type="match status" value="1"/>
</dbReference>
<sequence>MAGDAEQVADDGMNPRMCAVSRETFEADRLIRFVADPAGVVVPDIRRRLPGRGVHVEAKRAAVELAMRRRLFGKGLKREAKVPDDLADVVDAALDRAALGFLGIARKAGQVVTGASQVDAAVRSGAAIAVIHAADAAADGLRKIDAARFAAAALEDSEEIPIFRLWQSDQMGLAFGGNNVIHAAVLGGEAGAAFLKRLEALAGYRGESTVGRASPGT</sequence>
<dbReference type="PANTHER" id="PTHR34215">
    <property type="entry name" value="BLL0784 PROTEIN"/>
    <property type="match status" value="1"/>
</dbReference>
<evidence type="ECO:0000313" key="2">
    <source>
        <dbReference type="EMBL" id="KAB0682845.1"/>
    </source>
</evidence>